<dbReference type="STRING" id="1833852.B0537_06065"/>
<evidence type="ECO:0000313" key="1">
    <source>
        <dbReference type="EMBL" id="AQS58684.1"/>
    </source>
</evidence>
<dbReference type="RefSeq" id="WP_077713654.1">
    <property type="nucleotide sequence ID" value="NZ_CP019698.1"/>
</dbReference>
<dbReference type="InterPro" id="IPR047708">
    <property type="entry name" value="CD1871A-like"/>
</dbReference>
<proteinExistence type="predicted"/>
<dbReference type="NCBIfam" id="NF040920">
    <property type="entry name" value="CD1871A_fam"/>
    <property type="match status" value="1"/>
</dbReference>
<organism evidence="1 2">
    <name type="scientific">Desulforamulus ferrireducens</name>
    <dbReference type="NCBI Taxonomy" id="1833852"/>
    <lineage>
        <taxon>Bacteria</taxon>
        <taxon>Bacillati</taxon>
        <taxon>Bacillota</taxon>
        <taxon>Clostridia</taxon>
        <taxon>Eubacteriales</taxon>
        <taxon>Peptococcaceae</taxon>
        <taxon>Desulforamulus</taxon>
    </lineage>
</organism>
<reference evidence="1 2" key="1">
    <citation type="journal article" date="2016" name="Int. J. Syst. Evol. Microbiol.">
        <title>Desulfotomaculum ferrireducens sp. nov., a moderately thermophilic sulfate-reducing and dissimilatory Fe(III)-reducing bacterium isolated from compost.</title>
        <authorList>
            <person name="Yang G."/>
            <person name="Guo J."/>
            <person name="Zhuang L."/>
            <person name="Yuan Y."/>
            <person name="Zhou S."/>
        </authorList>
    </citation>
    <scope>NUCLEOTIDE SEQUENCE [LARGE SCALE GENOMIC DNA]</scope>
    <source>
        <strain evidence="1 2">GSS09</strain>
    </source>
</reference>
<gene>
    <name evidence="1" type="ORF">B0537_06065</name>
</gene>
<name>A0A1S6IV88_9FIRM</name>
<dbReference type="AlphaFoldDB" id="A0A1S6IV88"/>
<dbReference type="Proteomes" id="UP000189464">
    <property type="component" value="Chromosome"/>
</dbReference>
<evidence type="ECO:0000313" key="2">
    <source>
        <dbReference type="Proteomes" id="UP000189464"/>
    </source>
</evidence>
<dbReference type="EMBL" id="CP019698">
    <property type="protein sequence ID" value="AQS58684.1"/>
    <property type="molecule type" value="Genomic_DNA"/>
</dbReference>
<sequence>MKQVNKTKLLFFTGLLFLAVGIWRGEASEVLQKAIQICLECIGIG</sequence>
<protein>
    <submittedName>
        <fullName evidence="1">Thioredoxin</fullName>
    </submittedName>
</protein>
<keyword evidence="2" id="KW-1185">Reference proteome</keyword>
<accession>A0A1S6IV88</accession>
<dbReference type="KEGG" id="dfg:B0537_06065"/>